<comment type="caution">
    <text evidence="2">The sequence shown here is derived from an EMBL/GenBank/DDBJ whole genome shotgun (WGS) entry which is preliminary data.</text>
</comment>
<protein>
    <submittedName>
        <fullName evidence="2">Putative small secreted protein</fullName>
    </submittedName>
</protein>
<dbReference type="RefSeq" id="WP_184249235.1">
    <property type="nucleotide sequence ID" value="NZ_BAAACU010000013.1"/>
</dbReference>
<evidence type="ECO:0000313" key="3">
    <source>
        <dbReference type="Proteomes" id="UP000572212"/>
    </source>
</evidence>
<dbReference type="Pfam" id="PF03413">
    <property type="entry name" value="PepSY"/>
    <property type="match status" value="1"/>
</dbReference>
<reference evidence="2 3" key="1">
    <citation type="submission" date="2020-08" db="EMBL/GenBank/DDBJ databases">
        <title>Genomic Encyclopedia of Type Strains, Phase IV (KMG-IV): sequencing the most valuable type-strain genomes for metagenomic binning, comparative biology and taxonomic classification.</title>
        <authorList>
            <person name="Goeker M."/>
        </authorList>
    </citation>
    <scope>NUCLEOTIDE SEQUENCE [LARGE SCALE GENOMIC DNA]</scope>
    <source>
        <strain evidence="2 3">DSM 11805</strain>
    </source>
</reference>
<dbReference type="EMBL" id="JACHON010000015">
    <property type="protein sequence ID" value="MBB6513657.1"/>
    <property type="molecule type" value="Genomic_DNA"/>
</dbReference>
<name>A0A841RP56_9BACI</name>
<organism evidence="2 3">
    <name type="scientific">Gracilibacillus halotolerans</name>
    <dbReference type="NCBI Taxonomy" id="74386"/>
    <lineage>
        <taxon>Bacteria</taxon>
        <taxon>Bacillati</taxon>
        <taxon>Bacillota</taxon>
        <taxon>Bacilli</taxon>
        <taxon>Bacillales</taxon>
        <taxon>Bacillaceae</taxon>
        <taxon>Gracilibacillus</taxon>
    </lineage>
</organism>
<sequence>MKKRWVLLGLVCFGAGLLAGRSIKEREHVSPEKALKSIRDMLSEKFTVSGSWIYMKPRDFNKNGLNYTIYHGGVTKRSNKQDTPYEFYVDAHTGTILEFFPSHIENV</sequence>
<dbReference type="AlphaFoldDB" id="A0A841RP56"/>
<gene>
    <name evidence="2" type="ORF">GGQ92_002471</name>
</gene>
<keyword evidence="3" id="KW-1185">Reference proteome</keyword>
<feature type="domain" description="PepSY" evidence="1">
    <location>
        <begin position="30"/>
        <end position="98"/>
    </location>
</feature>
<accession>A0A841RP56</accession>
<dbReference type="InterPro" id="IPR025711">
    <property type="entry name" value="PepSY"/>
</dbReference>
<evidence type="ECO:0000313" key="2">
    <source>
        <dbReference type="EMBL" id="MBB6513657.1"/>
    </source>
</evidence>
<evidence type="ECO:0000259" key="1">
    <source>
        <dbReference type="Pfam" id="PF03413"/>
    </source>
</evidence>
<dbReference type="Proteomes" id="UP000572212">
    <property type="component" value="Unassembled WGS sequence"/>
</dbReference>
<proteinExistence type="predicted"/>